<keyword evidence="2" id="KW-0238">DNA-binding</keyword>
<dbReference type="InterPro" id="IPR046335">
    <property type="entry name" value="LacI/GalR-like_sensor"/>
</dbReference>
<keyword evidence="5" id="KW-0614">Plasmid</keyword>
<name>C6B7U6_RHILS</name>
<dbReference type="InterPro" id="IPR000843">
    <property type="entry name" value="HTH_LacI"/>
</dbReference>
<evidence type="ECO:0000313" key="5">
    <source>
        <dbReference type="EMBL" id="ACS60154.1"/>
    </source>
</evidence>
<dbReference type="PROSITE" id="PS50932">
    <property type="entry name" value="HTH_LACI_2"/>
    <property type="match status" value="1"/>
</dbReference>
<protein>
    <submittedName>
        <fullName evidence="5">Transcriptional regulator, LacI family</fullName>
    </submittedName>
</protein>
<dbReference type="HOGENOM" id="CLU_037628_6_1_5"/>
<evidence type="ECO:0000259" key="4">
    <source>
        <dbReference type="PROSITE" id="PS50932"/>
    </source>
</evidence>
<reference evidence="5 6" key="1">
    <citation type="journal article" date="2010" name="Stand. Genomic Sci.">
        <title>Complete genome sequence of Rhizobium leguminosarum bv. trifolii strain WSM1325, an effective microsymbiont of annual Mediterranean clovers.</title>
        <authorList>
            <person name="Reeve W."/>
            <person name="O'Hara G."/>
            <person name="Chain P."/>
            <person name="Ardley J."/>
            <person name="Brau L."/>
            <person name="Nandesena K."/>
            <person name="Tiwari R."/>
            <person name="Copeland A."/>
            <person name="Nolan M."/>
            <person name="Han C."/>
            <person name="Brettin T."/>
            <person name="Land M."/>
            <person name="Ovchinikova G."/>
            <person name="Ivanova N."/>
            <person name="Mavromatis K."/>
            <person name="Markowitz V."/>
            <person name="Kyrpides N."/>
            <person name="Melino V."/>
            <person name="Denton M."/>
            <person name="Yates R."/>
            <person name="Howieson J."/>
        </authorList>
    </citation>
    <scope>NUCLEOTIDE SEQUENCE [LARGE SCALE GENOMIC DNA]</scope>
    <source>
        <strain evidence="5 6">WSM1325</strain>
        <plasmid evidence="6">Plasmid pR132502</plasmid>
    </source>
</reference>
<dbReference type="PANTHER" id="PTHR30146">
    <property type="entry name" value="LACI-RELATED TRANSCRIPTIONAL REPRESSOR"/>
    <property type="match status" value="1"/>
</dbReference>
<gene>
    <name evidence="5" type="ordered locus">Rleg_7146</name>
</gene>
<evidence type="ECO:0000313" key="6">
    <source>
        <dbReference type="Proteomes" id="UP000002256"/>
    </source>
</evidence>
<proteinExistence type="predicted"/>
<dbReference type="CDD" id="cd01392">
    <property type="entry name" value="HTH_LacI"/>
    <property type="match status" value="1"/>
</dbReference>
<dbReference type="AlphaFoldDB" id="C6B7U6"/>
<dbReference type="KEGG" id="rlg:Rleg_7146"/>
<dbReference type="EMBL" id="CP001624">
    <property type="protein sequence ID" value="ACS60154.1"/>
    <property type="molecule type" value="Genomic_DNA"/>
</dbReference>
<evidence type="ECO:0000256" key="1">
    <source>
        <dbReference type="ARBA" id="ARBA00023015"/>
    </source>
</evidence>
<accession>C6B7U6</accession>
<dbReference type="GO" id="GO:0003700">
    <property type="term" value="F:DNA-binding transcription factor activity"/>
    <property type="evidence" value="ECO:0007669"/>
    <property type="project" value="TreeGrafter"/>
</dbReference>
<dbReference type="SMART" id="SM00354">
    <property type="entry name" value="HTH_LACI"/>
    <property type="match status" value="1"/>
</dbReference>
<sequence>MRSVVLLIRFDDVPESSWVSYPLPTQDPLTMAQRAFELMERRLENPGLASGLRTRHFRSSSSARASDLTLPRLFAGAILWQEGLTRDPGGRSTQMKGIRQLAEHLDISIGTVSRALNGKPDVNDETRRRVLAAAEELGYVANQSGRSLRQGTTNVIGLMLEVSRETVENSDDFFLGVTDGLQRVFSRHKLDLVMLPCPDDEDPHEYLKRMVARRLVDALIISATRRTDRRIELLEKARIPFVALGRSASGGSYTWMDLDFEGVATRGVDRLVAKGHRRIAVAVPSSDINLGYLFLDAYRQALQRHGIPFDPTLVIRVKSSEQGGYQAGHELLMIGERPTAIILIHELMAIGLYRRLAEAGVVPGRDLAVVGFREEPRTLFLQPTLTSFRMSLRDLGAQLGETLLATMPAYADHYPQGARNRIWPLELVPGESDAFMLTA</sequence>
<evidence type="ECO:0000256" key="3">
    <source>
        <dbReference type="ARBA" id="ARBA00023163"/>
    </source>
</evidence>
<evidence type="ECO:0000256" key="2">
    <source>
        <dbReference type="ARBA" id="ARBA00023125"/>
    </source>
</evidence>
<dbReference type="Gene3D" id="1.10.260.40">
    <property type="entry name" value="lambda repressor-like DNA-binding domains"/>
    <property type="match status" value="1"/>
</dbReference>
<dbReference type="InterPro" id="IPR010982">
    <property type="entry name" value="Lambda_DNA-bd_dom_sf"/>
</dbReference>
<geneLocation type="plasmid" evidence="5 6">
    <name>pR132502</name>
</geneLocation>
<dbReference type="InterPro" id="IPR028082">
    <property type="entry name" value="Peripla_BP_I"/>
</dbReference>
<dbReference type="PANTHER" id="PTHR30146:SF155">
    <property type="entry name" value="ALANINE RACEMASE"/>
    <property type="match status" value="1"/>
</dbReference>
<keyword evidence="3" id="KW-0804">Transcription</keyword>
<dbReference type="Pfam" id="PF13377">
    <property type="entry name" value="Peripla_BP_3"/>
    <property type="match status" value="1"/>
</dbReference>
<dbReference type="CDD" id="cd20010">
    <property type="entry name" value="PBP1_AglR-like"/>
    <property type="match status" value="1"/>
</dbReference>
<dbReference type="Gene3D" id="3.40.50.2300">
    <property type="match status" value="2"/>
</dbReference>
<organism evidence="5 6">
    <name type="scientific">Rhizobium leguminosarum bv. trifolii (strain WSM1325)</name>
    <dbReference type="NCBI Taxonomy" id="395491"/>
    <lineage>
        <taxon>Bacteria</taxon>
        <taxon>Pseudomonadati</taxon>
        <taxon>Pseudomonadota</taxon>
        <taxon>Alphaproteobacteria</taxon>
        <taxon>Hyphomicrobiales</taxon>
        <taxon>Rhizobiaceae</taxon>
        <taxon>Rhizobium/Agrobacterium group</taxon>
        <taxon>Rhizobium</taxon>
    </lineage>
</organism>
<dbReference type="SUPFAM" id="SSF47413">
    <property type="entry name" value="lambda repressor-like DNA-binding domains"/>
    <property type="match status" value="1"/>
</dbReference>
<feature type="domain" description="HTH lacI-type" evidence="4">
    <location>
        <begin position="96"/>
        <end position="150"/>
    </location>
</feature>
<dbReference type="Proteomes" id="UP000002256">
    <property type="component" value="Plasmid pR132502"/>
</dbReference>
<dbReference type="GO" id="GO:0000976">
    <property type="term" value="F:transcription cis-regulatory region binding"/>
    <property type="evidence" value="ECO:0007669"/>
    <property type="project" value="TreeGrafter"/>
</dbReference>
<dbReference type="Pfam" id="PF00356">
    <property type="entry name" value="LacI"/>
    <property type="match status" value="1"/>
</dbReference>
<dbReference type="SUPFAM" id="SSF53822">
    <property type="entry name" value="Periplasmic binding protein-like I"/>
    <property type="match status" value="1"/>
</dbReference>
<keyword evidence="1" id="KW-0805">Transcription regulation</keyword>